<feature type="transmembrane region" description="Helical" evidence="6">
    <location>
        <begin position="349"/>
        <end position="370"/>
    </location>
</feature>
<dbReference type="InterPro" id="IPR002797">
    <property type="entry name" value="Polysacc_synth"/>
</dbReference>
<accession>A0ABU8XR55</accession>
<gene>
    <name evidence="7" type="ORF">U1T56_11045</name>
</gene>
<evidence type="ECO:0000313" key="7">
    <source>
        <dbReference type="EMBL" id="MEK0083691.1"/>
    </source>
</evidence>
<proteinExistence type="predicted"/>
<name>A0ABU8XR55_9PROT</name>
<evidence type="ECO:0000256" key="2">
    <source>
        <dbReference type="ARBA" id="ARBA00022475"/>
    </source>
</evidence>
<evidence type="ECO:0000256" key="4">
    <source>
        <dbReference type="ARBA" id="ARBA00022989"/>
    </source>
</evidence>
<dbReference type="EMBL" id="JBBLZC010000009">
    <property type="protein sequence ID" value="MEK0083691.1"/>
    <property type="molecule type" value="Genomic_DNA"/>
</dbReference>
<feature type="transmembrane region" description="Helical" evidence="6">
    <location>
        <begin position="216"/>
        <end position="235"/>
    </location>
</feature>
<evidence type="ECO:0000256" key="6">
    <source>
        <dbReference type="SAM" id="Phobius"/>
    </source>
</evidence>
<feature type="transmembrane region" description="Helical" evidence="6">
    <location>
        <begin position="81"/>
        <end position="101"/>
    </location>
</feature>
<feature type="transmembrane region" description="Helical" evidence="6">
    <location>
        <begin position="107"/>
        <end position="127"/>
    </location>
</feature>
<feature type="transmembrane region" description="Helical" evidence="6">
    <location>
        <begin position="324"/>
        <end position="342"/>
    </location>
</feature>
<dbReference type="PANTHER" id="PTHR30250:SF11">
    <property type="entry name" value="O-ANTIGEN TRANSPORTER-RELATED"/>
    <property type="match status" value="1"/>
</dbReference>
<comment type="caution">
    <text evidence="7">The sequence shown here is derived from an EMBL/GenBank/DDBJ whole genome shotgun (WGS) entry which is preliminary data.</text>
</comment>
<comment type="subcellular location">
    <subcellularLocation>
        <location evidence="1">Cell membrane</location>
        <topology evidence="1">Multi-pass membrane protein</topology>
    </subcellularLocation>
</comment>
<dbReference type="Pfam" id="PF01943">
    <property type="entry name" value="Polysacc_synt"/>
    <property type="match status" value="1"/>
</dbReference>
<dbReference type="Proteomes" id="UP001375743">
    <property type="component" value="Unassembled WGS sequence"/>
</dbReference>
<organism evidence="7 8">
    <name type="scientific">Benzoatithermus flavus</name>
    <dbReference type="NCBI Taxonomy" id="3108223"/>
    <lineage>
        <taxon>Bacteria</taxon>
        <taxon>Pseudomonadati</taxon>
        <taxon>Pseudomonadota</taxon>
        <taxon>Alphaproteobacteria</taxon>
        <taxon>Geminicoccales</taxon>
        <taxon>Geminicoccaceae</taxon>
        <taxon>Benzoatithermus</taxon>
    </lineage>
</organism>
<dbReference type="InterPro" id="IPR050833">
    <property type="entry name" value="Poly_Biosynth_Transport"/>
</dbReference>
<dbReference type="RefSeq" id="WP_418159536.1">
    <property type="nucleotide sequence ID" value="NZ_JBBLZC010000009.1"/>
</dbReference>
<evidence type="ECO:0000313" key="8">
    <source>
        <dbReference type="Proteomes" id="UP001375743"/>
    </source>
</evidence>
<feature type="transmembrane region" description="Helical" evidence="6">
    <location>
        <begin position="376"/>
        <end position="400"/>
    </location>
</feature>
<feature type="transmembrane region" description="Helical" evidence="6">
    <location>
        <begin position="255"/>
        <end position="272"/>
    </location>
</feature>
<feature type="transmembrane region" description="Helical" evidence="6">
    <location>
        <begin position="41"/>
        <end position="60"/>
    </location>
</feature>
<feature type="transmembrane region" description="Helical" evidence="6">
    <location>
        <begin position="12"/>
        <end position="35"/>
    </location>
</feature>
<keyword evidence="4 6" id="KW-1133">Transmembrane helix</keyword>
<reference evidence="7 8" key="1">
    <citation type="submission" date="2024-01" db="EMBL/GenBank/DDBJ databases">
        <title>Multi-omics insights into the function and evolution of sodium benzoate biodegradation pathways in Benzoatithermus flavus gen. nov., sp. nov. from hot spring.</title>
        <authorList>
            <person name="Hu C.-J."/>
            <person name="Li W.-J."/>
        </authorList>
    </citation>
    <scope>NUCLEOTIDE SEQUENCE [LARGE SCALE GENOMIC DNA]</scope>
    <source>
        <strain evidence="7 8">SYSU G07066</strain>
    </source>
</reference>
<keyword evidence="2" id="KW-1003">Cell membrane</keyword>
<feature type="transmembrane region" description="Helical" evidence="6">
    <location>
        <begin position="284"/>
        <end position="304"/>
    </location>
</feature>
<feature type="transmembrane region" description="Helical" evidence="6">
    <location>
        <begin position="173"/>
        <end position="195"/>
    </location>
</feature>
<keyword evidence="8" id="KW-1185">Reference proteome</keyword>
<keyword evidence="3 6" id="KW-0812">Transmembrane</keyword>
<evidence type="ECO:0000256" key="5">
    <source>
        <dbReference type="ARBA" id="ARBA00023136"/>
    </source>
</evidence>
<evidence type="ECO:0000256" key="3">
    <source>
        <dbReference type="ARBA" id="ARBA00022692"/>
    </source>
</evidence>
<protein>
    <submittedName>
        <fullName evidence="7">Oligosaccharide flippase family protein</fullName>
    </submittedName>
</protein>
<sequence>MHAAMLVDSLWVLLTRLVMRAANFAVFLLLARSLGVAEFGFYGYVMSTALVLAVAFDLGLRQSGAWLIGQEPESDAAVTTHLVALWLVLGALGVLVCWLMLESAGYAASYGLLALVGALNVAPMLCLRTGQGVFLGRGELGKLNRSELISRAVVLVGTVSLWATGLLDVRSAVWTLLAAHVAASLYLLVQIGGGIRPKTLFQPRLVARMLRYGGELWVAMLLLILLGRIGFWVVSWQLGEQALGLYFGSQRLGEILVEVATAVGIVIFSYGVRAKDIRASALDAIRIARLVTALMALVALAAMVAARPLLGLALGPEYAAEPDAFRLVMLGALASSYTTMLYPCLSSQGLARFGILAFGLGSAVAALAFAGLTPLFGLAGAGLAYALAQSCAVAVIAYAYRCRFGFPIVAVVLPQAEDARMLRDIAWTALGRLRRARP</sequence>
<evidence type="ECO:0000256" key="1">
    <source>
        <dbReference type="ARBA" id="ARBA00004651"/>
    </source>
</evidence>
<dbReference type="PANTHER" id="PTHR30250">
    <property type="entry name" value="PST FAMILY PREDICTED COLANIC ACID TRANSPORTER"/>
    <property type="match status" value="1"/>
</dbReference>
<keyword evidence="5 6" id="KW-0472">Membrane</keyword>